<dbReference type="InterPro" id="IPR029018">
    <property type="entry name" value="Hex-like_dom2"/>
</dbReference>
<protein>
    <submittedName>
        <fullName evidence="4">CAZy families GH20 protein</fullName>
    </submittedName>
</protein>
<dbReference type="InterPro" id="IPR015882">
    <property type="entry name" value="HEX_bac_N"/>
</dbReference>
<reference evidence="4" key="1">
    <citation type="journal article" date="2013" name="Environ. Microbiol.">
        <title>Seasonally variable intestinal metagenomes of the red palm weevil (Rhynchophorus ferrugineus).</title>
        <authorList>
            <person name="Jia S."/>
            <person name="Zhang X."/>
            <person name="Zhang G."/>
            <person name="Yin A."/>
            <person name="Zhang S."/>
            <person name="Li F."/>
            <person name="Wang L."/>
            <person name="Zhao D."/>
            <person name="Yun Q."/>
            <person name="Tala"/>
            <person name="Wang J."/>
            <person name="Sun G."/>
            <person name="Baabdullah M."/>
            <person name="Yu X."/>
            <person name="Hu S."/>
            <person name="Al-Mssallem I.S."/>
            <person name="Yu J."/>
        </authorList>
    </citation>
    <scope>NUCLEOTIDE SEQUENCE</scope>
</reference>
<evidence type="ECO:0000259" key="3">
    <source>
        <dbReference type="Pfam" id="PF02838"/>
    </source>
</evidence>
<organism evidence="4">
    <name type="scientific">uncultured Parabacteroides sp</name>
    <dbReference type="NCBI Taxonomy" id="512312"/>
    <lineage>
        <taxon>Bacteria</taxon>
        <taxon>Pseudomonadati</taxon>
        <taxon>Bacteroidota</taxon>
        <taxon>Bacteroidia</taxon>
        <taxon>Bacteroidales</taxon>
        <taxon>Tannerellaceae</taxon>
        <taxon>Parabacteroides</taxon>
        <taxon>environmental samples</taxon>
    </lineage>
</organism>
<dbReference type="GO" id="GO:0016798">
    <property type="term" value="F:hydrolase activity, acting on glycosyl bonds"/>
    <property type="evidence" value="ECO:0007669"/>
    <property type="project" value="UniProtKB-KW"/>
</dbReference>
<accession>A0A060BU27</accession>
<name>A0A060BU27_9BACT</name>
<dbReference type="Gene3D" id="3.30.379.10">
    <property type="entry name" value="Chitobiase/beta-hexosaminidase domain 2-like"/>
    <property type="match status" value="1"/>
</dbReference>
<feature type="domain" description="Beta-hexosaminidase bacterial type N-terminal" evidence="3">
    <location>
        <begin position="6"/>
        <end position="107"/>
    </location>
</feature>
<dbReference type="GO" id="GO:0005975">
    <property type="term" value="P:carbohydrate metabolic process"/>
    <property type="evidence" value="ECO:0007669"/>
    <property type="project" value="UniProtKB-ARBA"/>
</dbReference>
<dbReference type="SUPFAM" id="SSF55545">
    <property type="entry name" value="beta-N-acetylhexosaminidase-like domain"/>
    <property type="match status" value="1"/>
</dbReference>
<sequence length="120" mass="13266">EINFTQSEPFTLSKKTIIVYPKQNALLKRNAEFLAEYIQKSTSYKLATEPAGKKAYTKAIVLSLDKTITSQEGYTLNVTSENIQIKGATANGVFYGIQTLRKALPAKITGQNDSFAGSYY</sequence>
<dbReference type="Pfam" id="PF02838">
    <property type="entry name" value="Glyco_hydro_20b"/>
    <property type="match status" value="1"/>
</dbReference>
<evidence type="ECO:0000313" key="4">
    <source>
        <dbReference type="EMBL" id="AIA86419.1"/>
    </source>
</evidence>
<evidence type="ECO:0000256" key="2">
    <source>
        <dbReference type="ARBA" id="ARBA00023295"/>
    </source>
</evidence>
<proteinExistence type="predicted"/>
<dbReference type="EMBL" id="KF119154">
    <property type="protein sequence ID" value="AIA86419.1"/>
    <property type="molecule type" value="Genomic_DNA"/>
</dbReference>
<feature type="non-terminal residue" evidence="4">
    <location>
        <position position="1"/>
    </location>
</feature>
<evidence type="ECO:0000256" key="1">
    <source>
        <dbReference type="ARBA" id="ARBA00022801"/>
    </source>
</evidence>
<keyword evidence="2" id="KW-0326">Glycosidase</keyword>
<dbReference type="AlphaFoldDB" id="A0A060BU27"/>
<keyword evidence="1" id="KW-0378">Hydrolase</keyword>